<dbReference type="Gene3D" id="2.10.230.10">
    <property type="entry name" value="Heat shock protein DnaJ, cysteine-rich domain"/>
    <property type="match status" value="1"/>
</dbReference>
<dbReference type="Pfam" id="PF00684">
    <property type="entry name" value="DnaJ_CXXCXGXG"/>
    <property type="match status" value="1"/>
</dbReference>
<dbReference type="FunFam" id="2.60.260.20:FF:000009">
    <property type="entry name" value="Putative Mitochondrial DnaJ chaperone"/>
    <property type="match status" value="1"/>
</dbReference>
<dbReference type="PANTHER" id="PTHR43096:SF48">
    <property type="entry name" value="CHAPERONE PROTEIN DNAJ"/>
    <property type="match status" value="1"/>
</dbReference>
<dbReference type="GO" id="GO:0005524">
    <property type="term" value="F:ATP binding"/>
    <property type="evidence" value="ECO:0007669"/>
    <property type="project" value="InterPro"/>
</dbReference>
<evidence type="ECO:0000256" key="13">
    <source>
        <dbReference type="HAMAP-Rule" id="MF_01152"/>
    </source>
</evidence>
<dbReference type="FunFam" id="2.10.230.10:FF:000002">
    <property type="entry name" value="Molecular chaperone DnaJ"/>
    <property type="match status" value="1"/>
</dbReference>
<proteinExistence type="inferred from homology"/>
<keyword evidence="6 13" id="KW-0677">Repeat</keyword>
<evidence type="ECO:0000256" key="11">
    <source>
        <dbReference type="ARBA" id="ARBA00061004"/>
    </source>
</evidence>
<dbReference type="CDD" id="cd10719">
    <property type="entry name" value="DnaJ_zf"/>
    <property type="match status" value="1"/>
</dbReference>
<dbReference type="InterPro" id="IPR036410">
    <property type="entry name" value="HSP_DnaJ_Cys-rich_dom_sf"/>
</dbReference>
<feature type="domain" description="CR-type" evidence="16">
    <location>
        <begin position="132"/>
        <end position="214"/>
    </location>
</feature>
<keyword evidence="3 13" id="KW-0963">Cytoplasm</keyword>
<keyword evidence="10 13" id="KW-0143">Chaperone</keyword>
<dbReference type="InterPro" id="IPR001305">
    <property type="entry name" value="HSP_DnaJ_Cys-rich_dom"/>
</dbReference>
<dbReference type="SMART" id="SM00271">
    <property type="entry name" value="DnaJ"/>
    <property type="match status" value="1"/>
</dbReference>
<dbReference type="InterPro" id="IPR012724">
    <property type="entry name" value="DnaJ"/>
</dbReference>
<name>A0A5S4ZW49_9FIRM</name>
<dbReference type="GO" id="GO:0031072">
    <property type="term" value="F:heat shock protein binding"/>
    <property type="evidence" value="ECO:0007669"/>
    <property type="project" value="InterPro"/>
</dbReference>
<dbReference type="InterPro" id="IPR008971">
    <property type="entry name" value="HSP40/DnaJ_pept-bd"/>
</dbReference>
<dbReference type="GO" id="GO:0051082">
    <property type="term" value="F:unfolded protein binding"/>
    <property type="evidence" value="ECO:0007669"/>
    <property type="project" value="UniProtKB-UniRule"/>
</dbReference>
<dbReference type="SUPFAM" id="SSF49493">
    <property type="entry name" value="HSP40/DnaJ peptide-binding domain"/>
    <property type="match status" value="2"/>
</dbReference>
<comment type="similarity">
    <text evidence="11 13">Belongs to the DnaJ family.</text>
</comment>
<dbReference type="HAMAP" id="MF_01152">
    <property type="entry name" value="DnaJ"/>
    <property type="match status" value="1"/>
</dbReference>
<evidence type="ECO:0000256" key="1">
    <source>
        <dbReference type="ARBA" id="ARBA00004496"/>
    </source>
</evidence>
<dbReference type="SUPFAM" id="SSF57938">
    <property type="entry name" value="DnaJ/Hsp40 cysteine-rich domain"/>
    <property type="match status" value="1"/>
</dbReference>
<dbReference type="InterPro" id="IPR018253">
    <property type="entry name" value="DnaJ_domain_CS"/>
</dbReference>
<feature type="repeat" description="CXXCXGXG motif" evidence="13">
    <location>
        <begin position="188"/>
        <end position="195"/>
    </location>
</feature>
<keyword evidence="8 13" id="KW-0862">Zinc</keyword>
<keyword evidence="5 13" id="KW-0479">Metal-binding</keyword>
<evidence type="ECO:0000256" key="5">
    <source>
        <dbReference type="ARBA" id="ARBA00022723"/>
    </source>
</evidence>
<feature type="binding site" evidence="13">
    <location>
        <position position="148"/>
    </location>
    <ligand>
        <name>Zn(2+)</name>
        <dbReference type="ChEBI" id="CHEBI:29105"/>
        <label>1</label>
    </ligand>
</feature>
<feature type="binding site" evidence="13">
    <location>
        <position position="191"/>
    </location>
    <ligand>
        <name>Zn(2+)</name>
        <dbReference type="ChEBI" id="CHEBI:29105"/>
        <label>2</label>
    </ligand>
</feature>
<dbReference type="NCBIfam" id="TIGR02349">
    <property type="entry name" value="DnaJ_bact"/>
    <property type="match status" value="1"/>
</dbReference>
<dbReference type="PROSITE" id="PS50076">
    <property type="entry name" value="DNAJ_2"/>
    <property type="match status" value="1"/>
</dbReference>
<comment type="domain">
    <text evidence="13">The J domain is necessary and sufficient to stimulate DnaK ATPase activity. Zinc center 1 plays an important role in the autonomous, DnaK-independent chaperone activity of DnaJ. Zinc center 2 is essential for interaction with DnaK and for DnaJ activity.</text>
</comment>
<dbReference type="CDD" id="cd10747">
    <property type="entry name" value="DnaJ_C"/>
    <property type="match status" value="1"/>
</dbReference>
<dbReference type="GO" id="GO:0005737">
    <property type="term" value="C:cytoplasm"/>
    <property type="evidence" value="ECO:0007669"/>
    <property type="project" value="UniProtKB-SubCell"/>
</dbReference>
<sequence>MAKRDYYEVLGVSRDASPDEIKKAFRKLARQYHPDANKEDKNAAEKFKEINEAYEVLSNPEKRGAYDRFGHAATDGQFNGGFGGFGGADFGGIGDIFDMFFGGGGRQRRNGPEPGADLRVDMELTFEEAAFGLEKDVKIPRTENCSTCGGSGAAPGTSKRNCDVCHGTGQIQYAQSTPFGRIVQSRTCDRCRGAGVIIEKPCPTCRGSGQVKRSRTIKVKIPAGVDTGSRLRLAGEGEIGLRGGPPGDLFVYIYVQPHAVFKREGNHVIIDAEINFAQAALGDEISVPTLEGQAKLKVPEGTQSGTVLRMRNKGIPDVRGYGRGDQHVRIKVVTPTRLTSKQRELLREFGRIEGQKSRGADKGFFEKVKDAFTG</sequence>
<feature type="binding site" evidence="13">
    <location>
        <position position="165"/>
    </location>
    <ligand>
        <name>Zn(2+)</name>
        <dbReference type="ChEBI" id="CHEBI:29105"/>
        <label>2</label>
    </ligand>
</feature>
<evidence type="ECO:0000256" key="12">
    <source>
        <dbReference type="ARBA" id="ARBA00067609"/>
    </source>
</evidence>
<feature type="binding site" evidence="13">
    <location>
        <position position="145"/>
    </location>
    <ligand>
        <name>Zn(2+)</name>
        <dbReference type="ChEBI" id="CHEBI:29105"/>
        <label>1</label>
    </ligand>
</feature>
<dbReference type="FunFam" id="1.10.287.110:FF:000031">
    <property type="entry name" value="Molecular chaperone DnaJ"/>
    <property type="match status" value="1"/>
</dbReference>
<dbReference type="FunFam" id="2.60.260.20:FF:000004">
    <property type="entry name" value="Molecular chaperone DnaJ"/>
    <property type="match status" value="1"/>
</dbReference>
<dbReference type="PANTHER" id="PTHR43096">
    <property type="entry name" value="DNAJ HOMOLOG 1, MITOCHONDRIAL-RELATED"/>
    <property type="match status" value="1"/>
</dbReference>
<evidence type="ECO:0000313" key="17">
    <source>
        <dbReference type="EMBL" id="TYO97248.1"/>
    </source>
</evidence>
<feature type="repeat" description="CXXCXGXG motif" evidence="13">
    <location>
        <begin position="145"/>
        <end position="152"/>
    </location>
</feature>
<feature type="binding site" evidence="13">
    <location>
        <position position="162"/>
    </location>
    <ligand>
        <name>Zn(2+)</name>
        <dbReference type="ChEBI" id="CHEBI:29105"/>
        <label>2</label>
    </ligand>
</feature>
<evidence type="ECO:0000256" key="2">
    <source>
        <dbReference type="ARBA" id="ARBA00011738"/>
    </source>
</evidence>
<dbReference type="RefSeq" id="WP_166510502.1">
    <property type="nucleotide sequence ID" value="NZ_VNHM01000002.1"/>
</dbReference>
<feature type="zinc finger region" description="CR-type" evidence="14">
    <location>
        <begin position="132"/>
        <end position="214"/>
    </location>
</feature>
<comment type="subunit">
    <text evidence="2 13">Homodimer.</text>
</comment>
<dbReference type="NCBIfam" id="NF008035">
    <property type="entry name" value="PRK10767.1"/>
    <property type="match status" value="1"/>
</dbReference>
<dbReference type="GO" id="GO:0006260">
    <property type="term" value="P:DNA replication"/>
    <property type="evidence" value="ECO:0007669"/>
    <property type="project" value="UniProtKB-KW"/>
</dbReference>
<dbReference type="GO" id="GO:0008270">
    <property type="term" value="F:zinc ion binding"/>
    <property type="evidence" value="ECO:0007669"/>
    <property type="project" value="UniProtKB-UniRule"/>
</dbReference>
<comment type="subcellular location">
    <subcellularLocation>
        <location evidence="1 13">Cytoplasm</location>
    </subcellularLocation>
</comment>
<feature type="repeat" description="CXXCXGXG motif" evidence="13">
    <location>
        <begin position="162"/>
        <end position="169"/>
    </location>
</feature>
<feature type="binding site" evidence="13">
    <location>
        <position position="205"/>
    </location>
    <ligand>
        <name>Zn(2+)</name>
        <dbReference type="ChEBI" id="CHEBI:29105"/>
        <label>1</label>
    </ligand>
</feature>
<evidence type="ECO:0000256" key="9">
    <source>
        <dbReference type="ARBA" id="ARBA00023016"/>
    </source>
</evidence>
<dbReference type="PROSITE" id="PS51188">
    <property type="entry name" value="ZF_CR"/>
    <property type="match status" value="1"/>
</dbReference>
<dbReference type="GO" id="GO:0042026">
    <property type="term" value="P:protein refolding"/>
    <property type="evidence" value="ECO:0007669"/>
    <property type="project" value="TreeGrafter"/>
</dbReference>
<dbReference type="InterPro" id="IPR001623">
    <property type="entry name" value="DnaJ_domain"/>
</dbReference>
<protein>
    <recommendedName>
        <fullName evidence="12 13">Chaperone protein DnaJ</fullName>
    </recommendedName>
</protein>
<comment type="cofactor">
    <cofactor evidence="13">
        <name>Zn(2+)</name>
        <dbReference type="ChEBI" id="CHEBI:29105"/>
    </cofactor>
    <text evidence="13">Binds 2 Zn(2+) ions per monomer.</text>
</comment>
<feature type="binding site" evidence="13">
    <location>
        <position position="188"/>
    </location>
    <ligand>
        <name>Zn(2+)</name>
        <dbReference type="ChEBI" id="CHEBI:29105"/>
        <label>2</label>
    </ligand>
</feature>
<keyword evidence="9 13" id="KW-0346">Stress response</keyword>
<evidence type="ECO:0000259" key="16">
    <source>
        <dbReference type="PROSITE" id="PS51188"/>
    </source>
</evidence>
<dbReference type="PRINTS" id="PR00625">
    <property type="entry name" value="JDOMAIN"/>
</dbReference>
<feature type="domain" description="J" evidence="15">
    <location>
        <begin position="5"/>
        <end position="70"/>
    </location>
</feature>
<dbReference type="Proteomes" id="UP000323166">
    <property type="component" value="Unassembled WGS sequence"/>
</dbReference>
<dbReference type="PROSITE" id="PS00636">
    <property type="entry name" value="DNAJ_1"/>
    <property type="match status" value="1"/>
</dbReference>
<dbReference type="InterPro" id="IPR036869">
    <property type="entry name" value="J_dom_sf"/>
</dbReference>
<evidence type="ECO:0000259" key="15">
    <source>
        <dbReference type="PROSITE" id="PS50076"/>
    </source>
</evidence>
<dbReference type="Pfam" id="PF01556">
    <property type="entry name" value="DnaJ_C"/>
    <property type="match status" value="1"/>
</dbReference>
<evidence type="ECO:0000256" key="3">
    <source>
        <dbReference type="ARBA" id="ARBA00022490"/>
    </source>
</evidence>
<keyword evidence="18" id="KW-1185">Reference proteome</keyword>
<evidence type="ECO:0000256" key="8">
    <source>
        <dbReference type="ARBA" id="ARBA00022833"/>
    </source>
</evidence>
<dbReference type="CDD" id="cd06257">
    <property type="entry name" value="DnaJ"/>
    <property type="match status" value="1"/>
</dbReference>
<gene>
    <name evidence="13" type="primary">dnaJ</name>
    <name evidence="17" type="ORF">LX24_00432</name>
</gene>
<dbReference type="Pfam" id="PF00226">
    <property type="entry name" value="DnaJ"/>
    <property type="match status" value="1"/>
</dbReference>
<evidence type="ECO:0000256" key="7">
    <source>
        <dbReference type="ARBA" id="ARBA00022771"/>
    </source>
</evidence>
<dbReference type="Gene3D" id="1.10.287.110">
    <property type="entry name" value="DnaJ domain"/>
    <property type="match status" value="1"/>
</dbReference>
<evidence type="ECO:0000256" key="4">
    <source>
        <dbReference type="ARBA" id="ARBA00022705"/>
    </source>
</evidence>
<comment type="caution">
    <text evidence="17">The sequence shown here is derived from an EMBL/GenBank/DDBJ whole genome shotgun (WGS) entry which is preliminary data.</text>
</comment>
<keyword evidence="7 13" id="KW-0863">Zinc-finger</keyword>
<dbReference type="SUPFAM" id="SSF46565">
    <property type="entry name" value="Chaperone J-domain"/>
    <property type="match status" value="1"/>
</dbReference>
<accession>A0A5S4ZW49</accession>
<dbReference type="GO" id="GO:0009408">
    <property type="term" value="P:response to heat"/>
    <property type="evidence" value="ECO:0007669"/>
    <property type="project" value="InterPro"/>
</dbReference>
<dbReference type="InterPro" id="IPR002939">
    <property type="entry name" value="DnaJ_C"/>
</dbReference>
<evidence type="ECO:0000256" key="14">
    <source>
        <dbReference type="PROSITE-ProRule" id="PRU00546"/>
    </source>
</evidence>
<feature type="binding site" evidence="13">
    <location>
        <position position="202"/>
    </location>
    <ligand>
        <name>Zn(2+)</name>
        <dbReference type="ChEBI" id="CHEBI:29105"/>
        <label>1</label>
    </ligand>
</feature>
<evidence type="ECO:0000313" key="18">
    <source>
        <dbReference type="Proteomes" id="UP000323166"/>
    </source>
</evidence>
<dbReference type="AlphaFoldDB" id="A0A5S4ZW49"/>
<comment type="function">
    <text evidence="13">Participates actively in the response to hyperosmotic and heat shock by preventing the aggregation of stress-denatured proteins and by disaggregating proteins, also in an autonomous, DnaK-independent fashion. Unfolded proteins bind initially to DnaJ; upon interaction with the DnaJ-bound protein, DnaK hydrolyzes its bound ATP, resulting in the formation of a stable complex. GrpE releases ADP from DnaK; ATP binding to DnaK triggers the release of the substrate protein, thus completing the reaction cycle. Several rounds of ATP-dependent interactions between DnaJ, DnaK and GrpE are required for fully efficient folding. Also involved, together with DnaK and GrpE, in the DNA replication of plasmids through activation of initiation proteins.</text>
</comment>
<evidence type="ECO:0000256" key="10">
    <source>
        <dbReference type="ARBA" id="ARBA00023186"/>
    </source>
</evidence>
<dbReference type="Gene3D" id="2.60.260.20">
    <property type="entry name" value="Urease metallochaperone UreE, N-terminal domain"/>
    <property type="match status" value="2"/>
</dbReference>
<reference evidence="17 18" key="1">
    <citation type="submission" date="2019-07" db="EMBL/GenBank/DDBJ databases">
        <title>Genomic Encyclopedia of Type Strains, Phase I: the one thousand microbial genomes (KMG-I) project.</title>
        <authorList>
            <person name="Kyrpides N."/>
        </authorList>
    </citation>
    <scope>NUCLEOTIDE SEQUENCE [LARGE SCALE GENOMIC DNA]</scope>
    <source>
        <strain evidence="17 18">DSM 6562</strain>
    </source>
</reference>
<organism evidence="17 18">
    <name type="scientific">Desulfallas thermosapovorans DSM 6562</name>
    <dbReference type="NCBI Taxonomy" id="1121431"/>
    <lineage>
        <taxon>Bacteria</taxon>
        <taxon>Bacillati</taxon>
        <taxon>Bacillota</taxon>
        <taxon>Clostridia</taxon>
        <taxon>Eubacteriales</taxon>
        <taxon>Desulfallaceae</taxon>
        <taxon>Desulfallas</taxon>
    </lineage>
</organism>
<feature type="repeat" description="CXXCXGXG motif" evidence="13">
    <location>
        <begin position="202"/>
        <end position="209"/>
    </location>
</feature>
<evidence type="ECO:0000256" key="6">
    <source>
        <dbReference type="ARBA" id="ARBA00022737"/>
    </source>
</evidence>
<dbReference type="EMBL" id="VNHM01000002">
    <property type="protein sequence ID" value="TYO97248.1"/>
    <property type="molecule type" value="Genomic_DNA"/>
</dbReference>
<keyword evidence="4 13" id="KW-0235">DNA replication</keyword>